<proteinExistence type="predicted"/>
<organism evidence="1 2">
    <name type="scientific">Anaerobutyricum hallii</name>
    <dbReference type="NCBI Taxonomy" id="39488"/>
    <lineage>
        <taxon>Bacteria</taxon>
        <taxon>Bacillati</taxon>
        <taxon>Bacillota</taxon>
        <taxon>Clostridia</taxon>
        <taxon>Lachnospirales</taxon>
        <taxon>Lachnospiraceae</taxon>
        <taxon>Anaerobutyricum</taxon>
    </lineage>
</organism>
<name>A0A174I9V0_9FIRM</name>
<reference evidence="1 2" key="1">
    <citation type="submission" date="2015-09" db="EMBL/GenBank/DDBJ databases">
        <authorList>
            <consortium name="Pathogen Informatics"/>
        </authorList>
    </citation>
    <scope>NUCLEOTIDE SEQUENCE [LARGE SCALE GENOMIC DNA]</scope>
    <source>
        <strain evidence="1 2">2789STDY5834835</strain>
    </source>
</reference>
<dbReference type="EMBL" id="CYZL01000026">
    <property type="protein sequence ID" value="CUO82427.1"/>
    <property type="molecule type" value="Genomic_DNA"/>
</dbReference>
<protein>
    <submittedName>
        <fullName evidence="1">Uncharacterized protein</fullName>
    </submittedName>
</protein>
<evidence type="ECO:0000313" key="1">
    <source>
        <dbReference type="EMBL" id="CUO82427.1"/>
    </source>
</evidence>
<sequence>MKIPFEKWIEDNSIPEEAKELFAESIICYKISAYRSAFIMSYIAFQNILKQRILDTPNIPEEINPNCWEKICSALGDEDEWDKEVAKCVKRTKPNNIFLISLSIVREYEAYRVIRNKCAHGKSGKIKYYHIESLWNFIQENFYKFVVNGGKTGVMQQIEDYYDRTITPLGTDIQPIVNNIKFGVQDAELDDLLKDIYSFGTENSSFYVSQFEGNSKFVGLWDGLVNKSDMRIRNAVIKFVKEQECDSICSFVGRYPSTVDEFLSDEAFARKLWTGVLFNCKYNESGFWNLLEKIILRNMVPDVEKEDFNNSLFKRIGKNIPSERKKILEKTDYFSRLREVLLSVLNYEYSDGINFANANCHQFVKFIKVCGLDKDSVRCINQIFSFATFGMFYDEIKKLMKQEDYLEQYESIVTENSMDNYKSEFVSE</sequence>
<evidence type="ECO:0000313" key="2">
    <source>
        <dbReference type="Proteomes" id="UP000095679"/>
    </source>
</evidence>
<dbReference type="RefSeq" id="WP_055299445.1">
    <property type="nucleotide sequence ID" value="NZ_BLYK01000026.1"/>
</dbReference>
<dbReference type="Proteomes" id="UP000095679">
    <property type="component" value="Unassembled WGS sequence"/>
</dbReference>
<accession>A0A174I9V0</accession>
<dbReference type="AlphaFoldDB" id="A0A174I9V0"/>
<gene>
    <name evidence="1" type="ORF">ERS852450_02495</name>
</gene>